<dbReference type="Gene3D" id="3.30.565.10">
    <property type="entry name" value="Histidine kinase-like ATPase, C-terminal domain"/>
    <property type="match status" value="1"/>
</dbReference>
<dbReference type="GO" id="GO:0004673">
    <property type="term" value="F:protein histidine kinase activity"/>
    <property type="evidence" value="ECO:0007669"/>
    <property type="project" value="UniProtKB-EC"/>
</dbReference>
<sequence length="42" mass="4338">GKVNASLALAIVERVLLRHGAELQVRNRAGGGLAFQISLPAA</sequence>
<accession>A0A1A7BWR1</accession>
<dbReference type="SUPFAM" id="SSF55874">
    <property type="entry name" value="ATPase domain of HSP90 chaperone/DNA topoisomerase II/histidine kinase"/>
    <property type="match status" value="1"/>
</dbReference>
<organism evidence="1 2">
    <name type="scientific">Janthinobacterium psychrotolerans</name>
    <dbReference type="NCBI Taxonomy" id="1747903"/>
    <lineage>
        <taxon>Bacteria</taxon>
        <taxon>Pseudomonadati</taxon>
        <taxon>Pseudomonadota</taxon>
        <taxon>Betaproteobacteria</taxon>
        <taxon>Burkholderiales</taxon>
        <taxon>Oxalobacteraceae</taxon>
        <taxon>Janthinobacterium</taxon>
    </lineage>
</organism>
<keyword evidence="2" id="KW-1185">Reference proteome</keyword>
<gene>
    <name evidence="1" type="ORF">ASR47_1001429</name>
</gene>
<dbReference type="Proteomes" id="UP000092713">
    <property type="component" value="Unassembled WGS sequence"/>
</dbReference>
<keyword evidence="1" id="KW-0418">Kinase</keyword>
<reference evidence="1 2" key="1">
    <citation type="submission" date="2016-04" db="EMBL/GenBank/DDBJ databases">
        <title>Draft genome sequence of Janthinobacterium psychrotolerans sp. nov., isolated from freshwater sediments in Denmark.</title>
        <authorList>
            <person name="Gong X."/>
            <person name="Skrivergaard S."/>
            <person name="Korsgaard B.S."/>
            <person name="Schreiber L."/>
            <person name="Marshall I.P."/>
            <person name="Finster K."/>
            <person name="Schramm A."/>
        </authorList>
    </citation>
    <scope>NUCLEOTIDE SEQUENCE [LARGE SCALE GENOMIC DNA]</scope>
    <source>
        <strain evidence="1 2">S3-2</strain>
    </source>
</reference>
<dbReference type="EMBL" id="LOCQ01000062">
    <property type="protein sequence ID" value="OBV36950.1"/>
    <property type="molecule type" value="Genomic_DNA"/>
</dbReference>
<protein>
    <submittedName>
        <fullName evidence="1">Two-component system, OmpR family, osmolarity sensor histidine kinase EnvZ</fullName>
        <ecNumber evidence="1">2.7.13.3</ecNumber>
    </submittedName>
</protein>
<dbReference type="EC" id="2.7.13.3" evidence="1"/>
<comment type="caution">
    <text evidence="1">The sequence shown here is derived from an EMBL/GenBank/DDBJ whole genome shotgun (WGS) entry which is preliminary data.</text>
</comment>
<keyword evidence="1" id="KW-0808">Transferase</keyword>
<name>A0A1A7BWR1_9BURK</name>
<dbReference type="InterPro" id="IPR036890">
    <property type="entry name" value="HATPase_C_sf"/>
</dbReference>
<dbReference type="AlphaFoldDB" id="A0A1A7BWR1"/>
<feature type="non-terminal residue" evidence="1">
    <location>
        <position position="1"/>
    </location>
</feature>
<proteinExistence type="predicted"/>
<evidence type="ECO:0000313" key="2">
    <source>
        <dbReference type="Proteomes" id="UP000092713"/>
    </source>
</evidence>
<evidence type="ECO:0000313" key="1">
    <source>
        <dbReference type="EMBL" id="OBV36950.1"/>
    </source>
</evidence>